<accession>A0A6J4UN97</accession>
<reference evidence="2" key="1">
    <citation type="submission" date="2020-02" db="EMBL/GenBank/DDBJ databases">
        <authorList>
            <person name="Meier V. D."/>
        </authorList>
    </citation>
    <scope>NUCLEOTIDE SEQUENCE</scope>
    <source>
        <strain evidence="2">AVDCRST_MAG73</strain>
    </source>
</reference>
<dbReference type="EMBL" id="CADCWE010000203">
    <property type="protein sequence ID" value="CAA9553786.1"/>
    <property type="molecule type" value="Genomic_DNA"/>
</dbReference>
<name>A0A6J4UN97_9BACT</name>
<evidence type="ECO:0000313" key="2">
    <source>
        <dbReference type="EMBL" id="CAA9553786.1"/>
    </source>
</evidence>
<sequence length="43" mass="4687">DATACGDHQATRTPPPRECADGPRGITRAARRQATTGWHKRCI</sequence>
<organism evidence="2">
    <name type="scientific">uncultured Thermomicrobiales bacterium</name>
    <dbReference type="NCBI Taxonomy" id="1645740"/>
    <lineage>
        <taxon>Bacteria</taxon>
        <taxon>Pseudomonadati</taxon>
        <taxon>Thermomicrobiota</taxon>
        <taxon>Thermomicrobia</taxon>
        <taxon>Thermomicrobiales</taxon>
        <taxon>environmental samples</taxon>
    </lineage>
</organism>
<protein>
    <submittedName>
        <fullName evidence="2">Uncharacterized protein</fullName>
    </submittedName>
</protein>
<feature type="region of interest" description="Disordered" evidence="1">
    <location>
        <begin position="1"/>
        <end position="25"/>
    </location>
</feature>
<gene>
    <name evidence="2" type="ORF">AVDCRST_MAG73-3043</name>
</gene>
<proteinExistence type="predicted"/>
<feature type="non-terminal residue" evidence="2">
    <location>
        <position position="1"/>
    </location>
</feature>
<evidence type="ECO:0000256" key="1">
    <source>
        <dbReference type="SAM" id="MobiDB-lite"/>
    </source>
</evidence>
<feature type="non-terminal residue" evidence="2">
    <location>
        <position position="43"/>
    </location>
</feature>
<dbReference type="AlphaFoldDB" id="A0A6J4UN97"/>